<keyword evidence="3" id="KW-1185">Reference proteome</keyword>
<sequence>MKQAASPDTVSPGDPASRDISYEEGNLHRTRLQEKRPA</sequence>
<dbReference type="AlphaFoldDB" id="A0A6V8P653"/>
<reference evidence="2 3" key="1">
    <citation type="journal article" date="2020" name="Front. Microbiol.">
        <title>Single-cell genomics of novel Actinobacteria with the Wood-Ljungdahl pathway discovered in a serpentinizing system.</title>
        <authorList>
            <person name="Merino N."/>
            <person name="Kawai M."/>
            <person name="Boyd E.S."/>
            <person name="Colman D.R."/>
            <person name="McGlynn S.E."/>
            <person name="Nealson K.H."/>
            <person name="Kurokawa K."/>
            <person name="Hongoh Y."/>
        </authorList>
    </citation>
    <scope>NUCLEOTIDE SEQUENCE [LARGE SCALE GENOMIC DNA]</scope>
    <source>
        <strain evidence="2 3">S33</strain>
    </source>
</reference>
<name>A0A6V8P653_9ACTN</name>
<dbReference type="EMBL" id="BLRY01000015">
    <property type="protein sequence ID" value="GFP27104.1"/>
    <property type="molecule type" value="Genomic_DNA"/>
</dbReference>
<gene>
    <name evidence="2" type="ORF">HKBW3S33_00516</name>
</gene>
<feature type="region of interest" description="Disordered" evidence="1">
    <location>
        <begin position="1"/>
        <end position="38"/>
    </location>
</feature>
<feature type="compositionally biased region" description="Basic and acidic residues" evidence="1">
    <location>
        <begin position="16"/>
        <end position="38"/>
    </location>
</feature>
<proteinExistence type="predicted"/>
<dbReference type="Proteomes" id="UP000591948">
    <property type="component" value="Unassembled WGS sequence"/>
</dbReference>
<organism evidence="2 3">
    <name type="scientific">Candidatus Hakubella thermalkaliphila</name>
    <dbReference type="NCBI Taxonomy" id="2754717"/>
    <lineage>
        <taxon>Bacteria</taxon>
        <taxon>Bacillati</taxon>
        <taxon>Actinomycetota</taxon>
        <taxon>Actinomycetota incertae sedis</taxon>
        <taxon>Candidatus Hakubellales</taxon>
        <taxon>Candidatus Hakubellaceae</taxon>
        <taxon>Candidatus Hakubella</taxon>
    </lineage>
</organism>
<comment type="caution">
    <text evidence="2">The sequence shown here is derived from an EMBL/GenBank/DDBJ whole genome shotgun (WGS) entry which is preliminary data.</text>
</comment>
<evidence type="ECO:0000256" key="1">
    <source>
        <dbReference type="SAM" id="MobiDB-lite"/>
    </source>
</evidence>
<protein>
    <submittedName>
        <fullName evidence="2">Uncharacterized protein</fullName>
    </submittedName>
</protein>
<accession>A0A6V8P653</accession>
<evidence type="ECO:0000313" key="2">
    <source>
        <dbReference type="EMBL" id="GFP27104.1"/>
    </source>
</evidence>
<evidence type="ECO:0000313" key="3">
    <source>
        <dbReference type="Proteomes" id="UP000591948"/>
    </source>
</evidence>